<organism evidence="7 8">
    <name type="scientific">Streptomyces rhizosphaericus</name>
    <dbReference type="NCBI Taxonomy" id="114699"/>
    <lineage>
        <taxon>Bacteria</taxon>
        <taxon>Bacillati</taxon>
        <taxon>Actinomycetota</taxon>
        <taxon>Actinomycetes</taxon>
        <taxon>Kitasatosporales</taxon>
        <taxon>Streptomycetaceae</taxon>
        <taxon>Streptomyces</taxon>
        <taxon>Streptomyces violaceusniger group</taxon>
    </lineage>
</organism>
<evidence type="ECO:0000256" key="2">
    <source>
        <dbReference type="ARBA" id="ARBA00022679"/>
    </source>
</evidence>
<gene>
    <name evidence="7" type="ORF">G4H13_05955</name>
</gene>
<proteinExistence type="predicted"/>
<evidence type="ECO:0000259" key="6">
    <source>
        <dbReference type="Pfam" id="PF08100"/>
    </source>
</evidence>
<feature type="region of interest" description="Disordered" evidence="4">
    <location>
        <begin position="15"/>
        <end position="51"/>
    </location>
</feature>
<dbReference type="GO" id="GO:0032259">
    <property type="term" value="P:methylation"/>
    <property type="evidence" value="ECO:0007669"/>
    <property type="project" value="UniProtKB-KW"/>
</dbReference>
<dbReference type="InterPro" id="IPR029063">
    <property type="entry name" value="SAM-dependent_MTases_sf"/>
</dbReference>
<evidence type="ECO:0000256" key="4">
    <source>
        <dbReference type="SAM" id="MobiDB-lite"/>
    </source>
</evidence>
<dbReference type="Gene3D" id="1.10.287.1350">
    <property type="match status" value="1"/>
</dbReference>
<dbReference type="Pfam" id="PF08100">
    <property type="entry name" value="Dimerisation"/>
    <property type="match status" value="1"/>
</dbReference>
<sequence length="381" mass="40528">MTSSAARANCCVRCGPRPTGTERNGTGDGVQPQRRPTAKEHAVSATPAGTTPDIDEKIGVLTDLVTPWAVRVAATLMLADHIGDGTAAVEDLAKQCGADPDAVGRLLEHLASQGMFAPDGPGRYRNTQLSDRLRRDHPMTMYPWLDIEGGMGQYDRGLSALLLAVRTGKEAYSATFGRPFFEDLNTDARRGAAYDELMATVTAWTLPEILQAYDWSRVQHVTDVAGGSGALLTGLLQAHPRLRGTLVDDPRALRTATGRFTAAGVADRATVHPGSMFDPLPGGADLYIVKSTVMGWGDEGGAAILRRCAEAAGPQGRVMVAEFLRGAPRLVPSLDLYMTLLGGKERTEEEFRTLGAAAGLTLLATHPTPSGYCLLEFAVDA</sequence>
<reference evidence="7" key="1">
    <citation type="submission" date="2020-02" db="EMBL/GenBank/DDBJ databases">
        <title>A new Streptomyces sp. for controlling soil-borne diseases.</title>
        <authorList>
            <person name="Li X."/>
            <person name="Tian Y."/>
            <person name="Gao K."/>
        </authorList>
    </citation>
    <scope>NUCLEOTIDE SEQUENCE [LARGE SCALE GENOMIC DNA]</scope>
    <source>
        <strain evidence="7">0250</strain>
    </source>
</reference>
<keyword evidence="3" id="KW-0949">S-adenosyl-L-methionine</keyword>
<dbReference type="InterPro" id="IPR012967">
    <property type="entry name" value="COMT_dimerisation"/>
</dbReference>
<feature type="domain" description="O-methyltransferase C-terminal" evidence="5">
    <location>
        <begin position="162"/>
        <end position="359"/>
    </location>
</feature>
<dbReference type="PIRSF" id="PIRSF005739">
    <property type="entry name" value="O-mtase"/>
    <property type="match status" value="1"/>
</dbReference>
<evidence type="ECO:0000256" key="3">
    <source>
        <dbReference type="ARBA" id="ARBA00022691"/>
    </source>
</evidence>
<dbReference type="EMBL" id="JAAIKT010000004">
    <property type="protein sequence ID" value="NEW69961.1"/>
    <property type="molecule type" value="Genomic_DNA"/>
</dbReference>
<dbReference type="Proteomes" id="UP000476310">
    <property type="component" value="Unassembled WGS sequence"/>
</dbReference>
<dbReference type="GO" id="GO:0046983">
    <property type="term" value="F:protein dimerization activity"/>
    <property type="evidence" value="ECO:0007669"/>
    <property type="project" value="InterPro"/>
</dbReference>
<comment type="caution">
    <text evidence="7">The sequence shown here is derived from an EMBL/GenBank/DDBJ whole genome shotgun (WGS) entry which is preliminary data.</text>
</comment>
<dbReference type="SUPFAM" id="SSF46785">
    <property type="entry name" value="Winged helix' DNA-binding domain"/>
    <property type="match status" value="1"/>
</dbReference>
<dbReference type="AlphaFoldDB" id="A0A6G4AB88"/>
<name>A0A6G4AB88_9ACTN</name>
<keyword evidence="2" id="KW-0808">Transferase</keyword>
<dbReference type="Gene3D" id="3.40.50.150">
    <property type="entry name" value="Vaccinia Virus protein VP39"/>
    <property type="match status" value="1"/>
</dbReference>
<dbReference type="GO" id="GO:0008171">
    <property type="term" value="F:O-methyltransferase activity"/>
    <property type="evidence" value="ECO:0007669"/>
    <property type="project" value="InterPro"/>
</dbReference>
<dbReference type="PROSITE" id="PS51683">
    <property type="entry name" value="SAM_OMT_II"/>
    <property type="match status" value="1"/>
</dbReference>
<protein>
    <submittedName>
        <fullName evidence="7">Methyltransferase</fullName>
    </submittedName>
</protein>
<dbReference type="Gene3D" id="1.10.10.10">
    <property type="entry name" value="Winged helix-like DNA-binding domain superfamily/Winged helix DNA-binding domain"/>
    <property type="match status" value="1"/>
</dbReference>
<evidence type="ECO:0000256" key="1">
    <source>
        <dbReference type="ARBA" id="ARBA00022603"/>
    </source>
</evidence>
<dbReference type="PANTHER" id="PTHR43712:SF2">
    <property type="entry name" value="O-METHYLTRANSFERASE CICE"/>
    <property type="match status" value="1"/>
</dbReference>
<dbReference type="InterPro" id="IPR036390">
    <property type="entry name" value="WH_DNA-bd_sf"/>
</dbReference>
<dbReference type="Pfam" id="PF00891">
    <property type="entry name" value="Methyltransf_2"/>
    <property type="match status" value="1"/>
</dbReference>
<dbReference type="InterPro" id="IPR036388">
    <property type="entry name" value="WH-like_DNA-bd_sf"/>
</dbReference>
<dbReference type="CDD" id="cd02440">
    <property type="entry name" value="AdoMet_MTases"/>
    <property type="match status" value="1"/>
</dbReference>
<dbReference type="InterPro" id="IPR016461">
    <property type="entry name" value="COMT-like"/>
</dbReference>
<keyword evidence="8" id="KW-1185">Reference proteome</keyword>
<evidence type="ECO:0000313" key="8">
    <source>
        <dbReference type="Proteomes" id="UP000476310"/>
    </source>
</evidence>
<evidence type="ECO:0000259" key="5">
    <source>
        <dbReference type="Pfam" id="PF00891"/>
    </source>
</evidence>
<dbReference type="PANTHER" id="PTHR43712">
    <property type="entry name" value="PUTATIVE (AFU_ORTHOLOGUE AFUA_4G14580)-RELATED"/>
    <property type="match status" value="1"/>
</dbReference>
<keyword evidence="1 7" id="KW-0489">Methyltransferase</keyword>
<dbReference type="SUPFAM" id="SSF53335">
    <property type="entry name" value="S-adenosyl-L-methionine-dependent methyltransferases"/>
    <property type="match status" value="1"/>
</dbReference>
<accession>A0A6G4AB88</accession>
<evidence type="ECO:0000313" key="7">
    <source>
        <dbReference type="EMBL" id="NEW69961.1"/>
    </source>
</evidence>
<feature type="domain" description="O-methyltransferase dimerisation" evidence="6">
    <location>
        <begin position="65"/>
        <end position="133"/>
    </location>
</feature>
<dbReference type="InterPro" id="IPR001077">
    <property type="entry name" value="COMT_C"/>
</dbReference>